<dbReference type="Proteomes" id="UP000076837">
    <property type="component" value="Unassembled WGS sequence"/>
</dbReference>
<keyword evidence="1" id="KW-0812">Transmembrane</keyword>
<keyword evidence="1" id="KW-0472">Membrane</keyword>
<dbReference type="PANTHER" id="PTHR47797:SF3">
    <property type="entry name" value="CYTOCHROME B561 DOMAIN-CONTAINING PROTEIN"/>
    <property type="match status" value="1"/>
</dbReference>
<feature type="transmembrane region" description="Helical" evidence="1">
    <location>
        <begin position="263"/>
        <end position="283"/>
    </location>
</feature>
<gene>
    <name evidence="4" type="ORF">ST47_g2870</name>
</gene>
<dbReference type="Pfam" id="PF16010">
    <property type="entry name" value="CDH-cyt"/>
    <property type="match status" value="1"/>
</dbReference>
<comment type="caution">
    <text evidence="4">The sequence shown here is derived from an EMBL/GenBank/DDBJ whole genome shotgun (WGS) entry which is preliminary data.</text>
</comment>
<dbReference type="PANTHER" id="PTHR47797">
    <property type="entry name" value="DEHYDROGENASE, PUTATIVE (AFU_ORTHOLOGUE AFUA_8G05805)-RELATED"/>
    <property type="match status" value="1"/>
</dbReference>
<proteinExistence type="predicted"/>
<protein>
    <submittedName>
        <fullName evidence="4">Integral component of membrane</fullName>
    </submittedName>
</protein>
<evidence type="ECO:0000256" key="1">
    <source>
        <dbReference type="SAM" id="Phobius"/>
    </source>
</evidence>
<dbReference type="STRING" id="5454.A0A163IT82"/>
<keyword evidence="5" id="KW-1185">Reference proteome</keyword>
<feature type="domain" description="Cellobiose dehydrogenase-like cytochrome" evidence="3">
    <location>
        <begin position="34"/>
        <end position="206"/>
    </location>
</feature>
<keyword evidence="1" id="KW-1133">Transmembrane helix</keyword>
<dbReference type="InterPro" id="IPR015920">
    <property type="entry name" value="Cellobiose_DH-like_cyt"/>
</dbReference>
<evidence type="ECO:0000256" key="2">
    <source>
        <dbReference type="SAM" id="SignalP"/>
    </source>
</evidence>
<accession>A0A163IT82</accession>
<feature type="signal peptide" evidence="2">
    <location>
        <begin position="1"/>
        <end position="21"/>
    </location>
</feature>
<dbReference type="EMBL" id="JYNV01000119">
    <property type="protein sequence ID" value="KZM25932.1"/>
    <property type="molecule type" value="Genomic_DNA"/>
</dbReference>
<evidence type="ECO:0000259" key="3">
    <source>
        <dbReference type="Pfam" id="PF16010"/>
    </source>
</evidence>
<dbReference type="CDD" id="cd08760">
    <property type="entry name" value="Cyt_b561_FRRS1_like"/>
    <property type="match status" value="1"/>
</dbReference>
<evidence type="ECO:0000313" key="4">
    <source>
        <dbReference type="EMBL" id="KZM25932.1"/>
    </source>
</evidence>
<dbReference type="AlphaFoldDB" id="A0A163IT82"/>
<keyword evidence="2" id="KW-0732">Signal</keyword>
<reference evidence="4 5" key="1">
    <citation type="journal article" date="2016" name="Sci. Rep.">
        <title>Draft genome sequencing and secretome analysis of fungal phytopathogen Ascochyta rabiei provides insight into the necrotrophic effector repertoire.</title>
        <authorList>
            <person name="Verma S."/>
            <person name="Gazara R.K."/>
            <person name="Nizam S."/>
            <person name="Parween S."/>
            <person name="Chattopadhyay D."/>
            <person name="Verma P.K."/>
        </authorList>
    </citation>
    <scope>NUCLEOTIDE SEQUENCE [LARGE SCALE GENOMIC DNA]</scope>
    <source>
        <strain evidence="4 5">ArDII</strain>
    </source>
</reference>
<evidence type="ECO:0000313" key="5">
    <source>
        <dbReference type="Proteomes" id="UP000076837"/>
    </source>
</evidence>
<dbReference type="Gene3D" id="1.20.120.1770">
    <property type="match status" value="1"/>
</dbReference>
<feature type="transmembrane region" description="Helical" evidence="1">
    <location>
        <begin position="295"/>
        <end position="315"/>
    </location>
</feature>
<organism evidence="4 5">
    <name type="scientific">Didymella rabiei</name>
    <name type="common">Chickpea ascochyta blight fungus</name>
    <name type="synonym">Mycosphaerella rabiei</name>
    <dbReference type="NCBI Taxonomy" id="5454"/>
    <lineage>
        <taxon>Eukaryota</taxon>
        <taxon>Fungi</taxon>
        <taxon>Dikarya</taxon>
        <taxon>Ascomycota</taxon>
        <taxon>Pezizomycotina</taxon>
        <taxon>Dothideomycetes</taxon>
        <taxon>Pleosporomycetidae</taxon>
        <taxon>Pleosporales</taxon>
        <taxon>Pleosporineae</taxon>
        <taxon>Didymellaceae</taxon>
        <taxon>Ascochyta</taxon>
    </lineage>
</organism>
<sequence length="334" mass="36473">MAFRKSSLFLLILHIISLALAEPVQYCRFGHRSNAVDFCMGVTMHHNHTSGAHDMYMSFAVTRSSHLGWTAICTGPSMKGALMFIMYGDPGSGVDPILSIRTVDGHNQPREITPHDMGGSDIRVLQSMWMPAESRDSPTSHTHSDGTAMYEARMAVVCYACTRWPGSPILASSSSQAWIWAWNDQQELPVYSFDANLQMHKHHAGNGGWGVFYMDLVRSVSDAVRRPSLPPLRLGISTLGTSDTPIGASGLLASLKANALVNAHGFFMGAAFMLLFPVGVVAIRSGSTKAFKYHWVIQVVAMCFVVVGVVTGLKISGNKITVPHQWIDLLPQDI</sequence>
<dbReference type="Gene3D" id="2.60.40.1210">
    <property type="entry name" value="Cellobiose dehydrogenase, cytochrome domain"/>
    <property type="match status" value="1"/>
</dbReference>
<feature type="chain" id="PRO_5007843133" evidence="2">
    <location>
        <begin position="22"/>
        <end position="334"/>
    </location>
</feature>
<dbReference type="SUPFAM" id="SSF49344">
    <property type="entry name" value="CBD9-like"/>
    <property type="match status" value="1"/>
</dbReference>
<name>A0A163IT82_DIDRA</name>
<dbReference type="CDD" id="cd09630">
    <property type="entry name" value="CDH_like_cytochrome"/>
    <property type="match status" value="1"/>
</dbReference>